<reference evidence="3" key="1">
    <citation type="journal article" date="2012" name="Proc. Natl. Acad. Sci. U.S.A.">
        <title>Antigenic diversity is generated by distinct evolutionary mechanisms in African trypanosome species.</title>
        <authorList>
            <person name="Jackson A.P."/>
            <person name="Berry A."/>
            <person name="Aslett M."/>
            <person name="Allison H.C."/>
            <person name="Burton P."/>
            <person name="Vavrova-Anderson J."/>
            <person name="Brown R."/>
            <person name="Browne H."/>
            <person name="Corton N."/>
            <person name="Hauser H."/>
            <person name="Gamble J."/>
            <person name="Gilderthorp R."/>
            <person name="Marcello L."/>
            <person name="McQuillan J."/>
            <person name="Otto T.D."/>
            <person name="Quail M.A."/>
            <person name="Sanders M.J."/>
            <person name="van Tonder A."/>
            <person name="Ginger M.L."/>
            <person name="Field M.C."/>
            <person name="Barry J.D."/>
            <person name="Hertz-Fowler C."/>
            <person name="Berriman M."/>
        </authorList>
    </citation>
    <scope>NUCLEOTIDE SEQUENCE</scope>
    <source>
        <strain evidence="3">Y486</strain>
    </source>
</reference>
<feature type="compositionally biased region" description="Basic residues" evidence="2">
    <location>
        <begin position="438"/>
        <end position="462"/>
    </location>
</feature>
<dbReference type="AlphaFoldDB" id="G0U6V1"/>
<feature type="region of interest" description="Disordered" evidence="2">
    <location>
        <begin position="23"/>
        <end position="53"/>
    </location>
</feature>
<name>G0U6V1_TRYVY</name>
<dbReference type="VEuPathDB" id="TriTrypDB:TvY486_1006550"/>
<dbReference type="SUPFAM" id="SSF47473">
    <property type="entry name" value="EF-hand"/>
    <property type="match status" value="1"/>
</dbReference>
<keyword evidence="1" id="KW-0106">Calcium</keyword>
<dbReference type="PROSITE" id="PS00018">
    <property type="entry name" value="EF_HAND_1"/>
    <property type="match status" value="1"/>
</dbReference>
<evidence type="ECO:0008006" key="4">
    <source>
        <dbReference type="Google" id="ProtNLM"/>
    </source>
</evidence>
<dbReference type="InterPro" id="IPR018247">
    <property type="entry name" value="EF_Hand_1_Ca_BS"/>
</dbReference>
<feature type="region of interest" description="Disordered" evidence="2">
    <location>
        <begin position="430"/>
        <end position="469"/>
    </location>
</feature>
<feature type="compositionally biased region" description="Polar residues" evidence="2">
    <location>
        <begin position="538"/>
        <end position="555"/>
    </location>
</feature>
<organism evidence="3">
    <name type="scientific">Trypanosoma vivax (strain Y486)</name>
    <dbReference type="NCBI Taxonomy" id="1055687"/>
    <lineage>
        <taxon>Eukaryota</taxon>
        <taxon>Discoba</taxon>
        <taxon>Euglenozoa</taxon>
        <taxon>Kinetoplastea</taxon>
        <taxon>Metakinetoplastina</taxon>
        <taxon>Trypanosomatida</taxon>
        <taxon>Trypanosomatidae</taxon>
        <taxon>Trypanosoma</taxon>
        <taxon>Duttonella</taxon>
    </lineage>
</organism>
<evidence type="ECO:0000256" key="2">
    <source>
        <dbReference type="SAM" id="MobiDB-lite"/>
    </source>
</evidence>
<dbReference type="InterPro" id="IPR011992">
    <property type="entry name" value="EF-hand-dom_pair"/>
</dbReference>
<evidence type="ECO:0000256" key="1">
    <source>
        <dbReference type="ARBA" id="ARBA00022837"/>
    </source>
</evidence>
<protein>
    <recommendedName>
        <fullName evidence="4">EF-hand domain-containing protein</fullName>
    </recommendedName>
</protein>
<dbReference type="EMBL" id="HE573026">
    <property type="protein sequence ID" value="CCC51607.1"/>
    <property type="molecule type" value="Genomic_DNA"/>
</dbReference>
<feature type="region of interest" description="Disordered" evidence="2">
    <location>
        <begin position="500"/>
        <end position="561"/>
    </location>
</feature>
<accession>G0U6V1</accession>
<gene>
    <name evidence="3" type="ORF">TVY486_1006550</name>
</gene>
<sequence>MSVGPRPCSTVLRSRRQYLRFTPMLGDSNDELTDHPSIMTETTSSTEDAPHTTTTTFASTTAQLTEQPHGNLAGGVLSMEQKPVSICTTAGALRSESIRTPANLVNTDMLKTLPLRNEERKYTPSQVYKGNAAQQKTQWRAISTSVIQPLTPSEEMHIELVYDRYLGMFDEECLIKLFEDLIGLHARADANAWLTQLEAVLRVRRDELIGGTLGVKTDHMRPASDSLTVERRKLTHDEVSYFAMWLKCTHGIRIGPQVQNVMSREPSTEKLIRNEAQTPITERKPRNFSMKRCSSTTVSGEKKLMSSVSPAPSASPSVENFPRIALMGEKQLTKSVVPSTRGYKLEMQSFAELGGGADGTGSIRLIELKRMLQQFNFEVNFDSFIGTVIDRSRSGYINFDEFLWVLENGVRGMGPAAAIHENLTARLGGSSVITPPIHRTKSMKREKKDKVQRRPSKKRNKAKATYEQPRHDFTLQVEKFYPYLNTVNPMDSQVRAGRRATHRSVGRGPPSPCCVTGEHSSSRCSPTRPWVSRRVGSTIGNGRQSKMATRKSQTYEPHHIR</sequence>
<feature type="compositionally biased region" description="Low complexity" evidence="2">
    <location>
        <begin position="42"/>
        <end position="53"/>
    </location>
</feature>
<proteinExistence type="predicted"/>
<evidence type="ECO:0000313" key="3">
    <source>
        <dbReference type="EMBL" id="CCC51607.1"/>
    </source>
</evidence>
<dbReference type="OMA" id="HENLTAR"/>